<dbReference type="InterPro" id="IPR019587">
    <property type="entry name" value="Polyketide_cyclase/dehydratase"/>
</dbReference>
<comment type="caution">
    <text evidence="1">The sequence shown here is derived from an EMBL/GenBank/DDBJ whole genome shotgun (WGS) entry which is preliminary data.</text>
</comment>
<proteinExistence type="predicted"/>
<dbReference type="RefSeq" id="WP_209211075.1">
    <property type="nucleotide sequence ID" value="NZ_JAFFZM010000007.1"/>
</dbReference>
<organism evidence="1 2">
    <name type="scientific">Streptomyces smyrnaeus</name>
    <dbReference type="NCBI Taxonomy" id="1387713"/>
    <lineage>
        <taxon>Bacteria</taxon>
        <taxon>Bacillati</taxon>
        <taxon>Actinomycetota</taxon>
        <taxon>Actinomycetes</taxon>
        <taxon>Kitasatosporales</taxon>
        <taxon>Streptomycetaceae</taxon>
        <taxon>Streptomyces</taxon>
    </lineage>
</organism>
<dbReference type="Gene3D" id="3.30.530.20">
    <property type="match status" value="1"/>
</dbReference>
<dbReference type="SUPFAM" id="SSF55961">
    <property type="entry name" value="Bet v1-like"/>
    <property type="match status" value="1"/>
</dbReference>
<evidence type="ECO:0000313" key="1">
    <source>
        <dbReference type="EMBL" id="MBO8199343.1"/>
    </source>
</evidence>
<dbReference type="Proteomes" id="UP000721954">
    <property type="component" value="Unassembled WGS sequence"/>
</dbReference>
<dbReference type="Pfam" id="PF10604">
    <property type="entry name" value="Polyketide_cyc2"/>
    <property type="match status" value="1"/>
</dbReference>
<dbReference type="GeneID" id="96259661"/>
<accession>A0ABS3XVJ9</accession>
<dbReference type="EMBL" id="JAFFZM010000007">
    <property type="protein sequence ID" value="MBO8199343.1"/>
    <property type="molecule type" value="Genomic_DNA"/>
</dbReference>
<dbReference type="InterPro" id="IPR023393">
    <property type="entry name" value="START-like_dom_sf"/>
</dbReference>
<sequence>MWTYEHSRTTTATPAAVWNCYADPAQWPRWDSEVARLTLSGPPAAGTRGTLTLHGRPPAPITIVEAVPECCLSTETRTPDGTLLRFTHRIEALAEGARLTHRVDIDGPSAHDADFTAAVTAPVPDTMRRLAEVAARRR</sequence>
<reference evidence="1 2" key="1">
    <citation type="submission" date="2021-02" db="EMBL/GenBank/DDBJ databases">
        <title>Streptomyces spirodelae sp. nov., isolated from duckweed.</title>
        <authorList>
            <person name="Saimee Y."/>
            <person name="Duangmal K."/>
        </authorList>
    </citation>
    <scope>NUCLEOTIDE SEQUENCE [LARGE SCALE GENOMIC DNA]</scope>
    <source>
        <strain evidence="1 2">DSM 42105</strain>
    </source>
</reference>
<gene>
    <name evidence="1" type="ORF">JW613_13685</name>
</gene>
<protein>
    <submittedName>
        <fullName evidence="1">SRPBCC family protein</fullName>
    </submittedName>
</protein>
<keyword evidence="2" id="KW-1185">Reference proteome</keyword>
<evidence type="ECO:0000313" key="2">
    <source>
        <dbReference type="Proteomes" id="UP000721954"/>
    </source>
</evidence>
<name>A0ABS3XVJ9_9ACTN</name>